<dbReference type="GO" id="GO:0005886">
    <property type="term" value="C:plasma membrane"/>
    <property type="evidence" value="ECO:0007669"/>
    <property type="project" value="UniProtKB-SubCell"/>
</dbReference>
<keyword evidence="4 6" id="KW-1133">Transmembrane helix</keyword>
<keyword evidence="2" id="KW-1003">Cell membrane</keyword>
<dbReference type="InterPro" id="IPR013604">
    <property type="entry name" value="7TM_chemorcpt"/>
</dbReference>
<evidence type="ECO:0000256" key="3">
    <source>
        <dbReference type="ARBA" id="ARBA00022692"/>
    </source>
</evidence>
<dbReference type="Pfam" id="PF08395">
    <property type="entry name" value="7tm_7"/>
    <property type="match status" value="1"/>
</dbReference>
<dbReference type="AlphaFoldDB" id="A0A1I8QA93"/>
<dbReference type="GO" id="GO:0050909">
    <property type="term" value="P:sensory perception of taste"/>
    <property type="evidence" value="ECO:0007669"/>
    <property type="project" value="InterPro"/>
</dbReference>
<keyword evidence="5 6" id="KW-0472">Membrane</keyword>
<keyword evidence="8" id="KW-1185">Reference proteome</keyword>
<dbReference type="Proteomes" id="UP000095300">
    <property type="component" value="Unassembled WGS sequence"/>
</dbReference>
<dbReference type="VEuPathDB" id="VectorBase:SCAU015321"/>
<evidence type="ECO:0000256" key="6">
    <source>
        <dbReference type="SAM" id="Phobius"/>
    </source>
</evidence>
<name>A0A1I8QA93_STOCA</name>
<protein>
    <recommendedName>
        <fullName evidence="9">Gustatory receptor</fullName>
    </recommendedName>
</protein>
<proteinExistence type="predicted"/>
<organism evidence="7 8">
    <name type="scientific">Stomoxys calcitrans</name>
    <name type="common">Stable fly</name>
    <name type="synonym">Conops calcitrans</name>
    <dbReference type="NCBI Taxonomy" id="35570"/>
    <lineage>
        <taxon>Eukaryota</taxon>
        <taxon>Metazoa</taxon>
        <taxon>Ecdysozoa</taxon>
        <taxon>Arthropoda</taxon>
        <taxon>Hexapoda</taxon>
        <taxon>Insecta</taxon>
        <taxon>Pterygota</taxon>
        <taxon>Neoptera</taxon>
        <taxon>Endopterygota</taxon>
        <taxon>Diptera</taxon>
        <taxon>Brachycera</taxon>
        <taxon>Muscomorpha</taxon>
        <taxon>Muscoidea</taxon>
        <taxon>Muscidae</taxon>
        <taxon>Stomoxys</taxon>
    </lineage>
</organism>
<evidence type="ECO:0000313" key="8">
    <source>
        <dbReference type="Proteomes" id="UP000095300"/>
    </source>
</evidence>
<sequence>MENFAGTQLYWSLRMHSKLCLYWLQLENVFKWQILLSRLVNVISNSTIIYYAFVFSDSIYQSLVMLGIGFLTYLLKTLDLYINDYMCDMTVNSFEGLALALKEFNGVQQVWTELHQQCEEFSLYVCNRKVNLKLAGALNMDRKAWLSLMSTLATYSIVLIQAHMKSP</sequence>
<accession>A0A1I8QA93</accession>
<dbReference type="OrthoDB" id="7856336at2759"/>
<keyword evidence="3 6" id="KW-0812">Transmembrane</keyword>
<feature type="transmembrane region" description="Helical" evidence="6">
    <location>
        <begin position="35"/>
        <end position="53"/>
    </location>
</feature>
<dbReference type="KEGG" id="scac:106082546"/>
<reference evidence="7" key="1">
    <citation type="submission" date="2020-05" db="UniProtKB">
        <authorList>
            <consortium name="EnsemblMetazoa"/>
        </authorList>
    </citation>
    <scope>IDENTIFICATION</scope>
    <source>
        <strain evidence="7">USDA</strain>
    </source>
</reference>
<evidence type="ECO:0000256" key="1">
    <source>
        <dbReference type="ARBA" id="ARBA00004651"/>
    </source>
</evidence>
<evidence type="ECO:0008006" key="9">
    <source>
        <dbReference type="Google" id="ProtNLM"/>
    </source>
</evidence>
<feature type="transmembrane region" description="Helical" evidence="6">
    <location>
        <begin position="59"/>
        <end position="75"/>
    </location>
</feature>
<comment type="subcellular location">
    <subcellularLocation>
        <location evidence="1">Cell membrane</location>
        <topology evidence="1">Multi-pass membrane protein</topology>
    </subcellularLocation>
</comment>
<evidence type="ECO:0000256" key="2">
    <source>
        <dbReference type="ARBA" id="ARBA00022475"/>
    </source>
</evidence>
<evidence type="ECO:0000313" key="7">
    <source>
        <dbReference type="EnsemblMetazoa" id="SCAU015321-PA"/>
    </source>
</evidence>
<evidence type="ECO:0000256" key="4">
    <source>
        <dbReference type="ARBA" id="ARBA00022989"/>
    </source>
</evidence>
<gene>
    <name evidence="7" type="primary">106082546</name>
</gene>
<feature type="transmembrane region" description="Helical" evidence="6">
    <location>
        <begin position="144"/>
        <end position="164"/>
    </location>
</feature>
<evidence type="ECO:0000256" key="5">
    <source>
        <dbReference type="ARBA" id="ARBA00023136"/>
    </source>
</evidence>
<dbReference type="EnsemblMetazoa" id="SCAU015321-RA">
    <property type="protein sequence ID" value="SCAU015321-PA"/>
    <property type="gene ID" value="SCAU015321"/>
</dbReference>